<evidence type="ECO:0000313" key="1">
    <source>
        <dbReference type="EMBL" id="MFC7362711.1"/>
    </source>
</evidence>
<dbReference type="RefSeq" id="WP_255888875.1">
    <property type="nucleotide sequence ID" value="NZ_JAFMZM010000001.1"/>
</dbReference>
<reference evidence="2" key="1">
    <citation type="journal article" date="2019" name="Int. J. Syst. Evol. Microbiol.">
        <title>The Global Catalogue of Microorganisms (GCM) 10K type strain sequencing project: providing services to taxonomists for standard genome sequencing and annotation.</title>
        <authorList>
            <consortium name="The Broad Institute Genomics Platform"/>
            <consortium name="The Broad Institute Genome Sequencing Center for Infectious Disease"/>
            <person name="Wu L."/>
            <person name="Ma J."/>
        </authorList>
    </citation>
    <scope>NUCLEOTIDE SEQUENCE [LARGE SCALE GENOMIC DNA]</scope>
    <source>
        <strain evidence="2">FCH27</strain>
    </source>
</reference>
<dbReference type="CDD" id="cd00093">
    <property type="entry name" value="HTH_XRE"/>
    <property type="match status" value="1"/>
</dbReference>
<dbReference type="EMBL" id="JBHTCH010000025">
    <property type="protein sequence ID" value="MFC7362711.1"/>
    <property type="molecule type" value="Genomic_DNA"/>
</dbReference>
<dbReference type="Gene3D" id="1.10.260.40">
    <property type="entry name" value="lambda repressor-like DNA-binding domains"/>
    <property type="match status" value="1"/>
</dbReference>
<comment type="caution">
    <text evidence="1">The sequence shown here is derived from an EMBL/GenBank/DDBJ whole genome shotgun (WGS) entry which is preliminary data.</text>
</comment>
<dbReference type="SUPFAM" id="SSF47413">
    <property type="entry name" value="lambda repressor-like DNA-binding domains"/>
    <property type="match status" value="1"/>
</dbReference>
<sequence>MTIPDEVLLNNAISFATSGEGRRLREKADASLFEVAAAIGLDALTLVRWETGELVPAGPQAADWARMLRVLRHRDETSFADAAYDPLR</sequence>
<gene>
    <name evidence="1" type="ORF">ACFQO6_20750</name>
</gene>
<protein>
    <submittedName>
        <fullName evidence="1">Helix-turn-helix domain-containing protein</fullName>
    </submittedName>
</protein>
<name>A0ABW2N9H8_9ACTN</name>
<evidence type="ECO:0000313" key="2">
    <source>
        <dbReference type="Proteomes" id="UP001596524"/>
    </source>
</evidence>
<dbReference type="Proteomes" id="UP001596524">
    <property type="component" value="Unassembled WGS sequence"/>
</dbReference>
<keyword evidence="2" id="KW-1185">Reference proteome</keyword>
<dbReference type="Pfam" id="PF13560">
    <property type="entry name" value="HTH_31"/>
    <property type="match status" value="1"/>
</dbReference>
<accession>A0ABW2N9H8</accession>
<organism evidence="1 2">
    <name type="scientific">Nocardioides astragali</name>
    <dbReference type="NCBI Taxonomy" id="1776736"/>
    <lineage>
        <taxon>Bacteria</taxon>
        <taxon>Bacillati</taxon>
        <taxon>Actinomycetota</taxon>
        <taxon>Actinomycetes</taxon>
        <taxon>Propionibacteriales</taxon>
        <taxon>Nocardioidaceae</taxon>
        <taxon>Nocardioides</taxon>
    </lineage>
</organism>
<dbReference type="InterPro" id="IPR010982">
    <property type="entry name" value="Lambda_DNA-bd_dom_sf"/>
</dbReference>
<proteinExistence type="predicted"/>
<dbReference type="InterPro" id="IPR001387">
    <property type="entry name" value="Cro/C1-type_HTH"/>
</dbReference>